<accession>A0AA38X4U8</accession>
<evidence type="ECO:0000313" key="2">
    <source>
        <dbReference type="Proteomes" id="UP001172673"/>
    </source>
</evidence>
<comment type="caution">
    <text evidence="1">The sequence shown here is derived from an EMBL/GenBank/DDBJ whole genome shotgun (WGS) entry which is preliminary data.</text>
</comment>
<dbReference type="EMBL" id="JAPDRK010000013">
    <property type="protein sequence ID" value="KAJ9606810.1"/>
    <property type="molecule type" value="Genomic_DNA"/>
</dbReference>
<dbReference type="Proteomes" id="UP001172673">
    <property type="component" value="Unassembled WGS sequence"/>
</dbReference>
<evidence type="ECO:0000313" key="1">
    <source>
        <dbReference type="EMBL" id="KAJ9606810.1"/>
    </source>
</evidence>
<name>A0AA38X4U8_9EURO</name>
<sequence>MVSDAPSGRRTRSVTGKQFQRLPQEDYFVYPANPEFLSLEDTSFAKRMSVRKFHRFFDLPLDVRLQIYAYFAETPTREEYRLPEAKPPRGASSEEFQKWETDRYESQEQEEIFLEEGDQIAETRRSLLVASRQVSVEFSPIFYRSIDVVIHKHCNTPNPWYISSPNTISRPTKTSEKPTNADIKTIVTSSTASDFERDFLHNLASWKISQIRFLDYNVSITGTYALEKFWIRLPDKFQFESGRQDTRLHTSSNIDFESLMQLSHTLKQYKGSLVSLEELCLRGEGDERLTGLYALPKSLITDKAEPQEVWEAMPEHRKWEAVEHRMVGARDQAAQSTAPLSGWEVTRILDLEGSIIRDRVDIKEVSLVFRKPKGNISKKHIGAEGDGGVSPSSQSTKLPWIDIFYAPSFWER</sequence>
<dbReference type="AlphaFoldDB" id="A0AA38X4U8"/>
<protein>
    <submittedName>
        <fullName evidence="1">Uncharacterized protein</fullName>
    </submittedName>
</protein>
<proteinExistence type="predicted"/>
<reference evidence="1" key="1">
    <citation type="submission" date="2022-10" db="EMBL/GenBank/DDBJ databases">
        <title>Culturing micro-colonial fungi from biological soil crusts in the Mojave desert and describing Neophaeococcomyces mojavensis, and introducing the new genera and species Taxawa tesnikishii.</title>
        <authorList>
            <person name="Kurbessoian T."/>
            <person name="Stajich J.E."/>
        </authorList>
    </citation>
    <scope>NUCLEOTIDE SEQUENCE</scope>
    <source>
        <strain evidence="1">TK_41</strain>
    </source>
</reference>
<gene>
    <name evidence="1" type="ORF">H2200_008820</name>
</gene>
<organism evidence="1 2">
    <name type="scientific">Cladophialophora chaetospira</name>
    <dbReference type="NCBI Taxonomy" id="386627"/>
    <lineage>
        <taxon>Eukaryota</taxon>
        <taxon>Fungi</taxon>
        <taxon>Dikarya</taxon>
        <taxon>Ascomycota</taxon>
        <taxon>Pezizomycotina</taxon>
        <taxon>Eurotiomycetes</taxon>
        <taxon>Chaetothyriomycetidae</taxon>
        <taxon>Chaetothyriales</taxon>
        <taxon>Herpotrichiellaceae</taxon>
        <taxon>Cladophialophora</taxon>
    </lineage>
</organism>
<keyword evidence="2" id="KW-1185">Reference proteome</keyword>